<evidence type="ECO:0000313" key="1">
    <source>
        <dbReference type="EMBL" id="MED6111105.1"/>
    </source>
</evidence>
<organism evidence="1 2">
    <name type="scientific">Stylosanthes scabra</name>
    <dbReference type="NCBI Taxonomy" id="79078"/>
    <lineage>
        <taxon>Eukaryota</taxon>
        <taxon>Viridiplantae</taxon>
        <taxon>Streptophyta</taxon>
        <taxon>Embryophyta</taxon>
        <taxon>Tracheophyta</taxon>
        <taxon>Spermatophyta</taxon>
        <taxon>Magnoliopsida</taxon>
        <taxon>eudicotyledons</taxon>
        <taxon>Gunneridae</taxon>
        <taxon>Pentapetalae</taxon>
        <taxon>rosids</taxon>
        <taxon>fabids</taxon>
        <taxon>Fabales</taxon>
        <taxon>Fabaceae</taxon>
        <taxon>Papilionoideae</taxon>
        <taxon>50 kb inversion clade</taxon>
        <taxon>dalbergioids sensu lato</taxon>
        <taxon>Dalbergieae</taxon>
        <taxon>Pterocarpus clade</taxon>
        <taxon>Stylosanthes</taxon>
    </lineage>
</organism>
<name>A0ABU6QHI9_9FABA</name>
<comment type="caution">
    <text evidence="1">The sequence shown here is derived from an EMBL/GenBank/DDBJ whole genome shotgun (WGS) entry which is preliminary data.</text>
</comment>
<protein>
    <submittedName>
        <fullName evidence="1">Uncharacterized protein</fullName>
    </submittedName>
</protein>
<dbReference type="EMBL" id="JASCZI010000333">
    <property type="protein sequence ID" value="MED6111105.1"/>
    <property type="molecule type" value="Genomic_DNA"/>
</dbReference>
<keyword evidence="2" id="KW-1185">Reference proteome</keyword>
<proteinExistence type="predicted"/>
<sequence length="163" mass="18862">MSRRIRSIPCDSNGNFNEEGTWFVLYEEARDEYFREMLLWAECGAAITMDCKYFAWVDEIDGGWEGLSQVLIGRTSEKPNGRTGTEDTDAGQLGATREIDLQIMKKKMKIHGGIKTVRMWVGCHCFLIVELFRVEYIAIDEDVEVRVGRFLVVFTFKIRVFIE</sequence>
<dbReference type="Proteomes" id="UP001341840">
    <property type="component" value="Unassembled WGS sequence"/>
</dbReference>
<accession>A0ABU6QHI9</accession>
<evidence type="ECO:0000313" key="2">
    <source>
        <dbReference type="Proteomes" id="UP001341840"/>
    </source>
</evidence>
<reference evidence="1 2" key="1">
    <citation type="journal article" date="2023" name="Plants (Basel)">
        <title>Bridging the Gap: Combining Genomics and Transcriptomics Approaches to Understand Stylosanthes scabra, an Orphan Legume from the Brazilian Caatinga.</title>
        <authorList>
            <person name="Ferreira-Neto J.R.C."/>
            <person name="da Silva M.D."/>
            <person name="Binneck E."/>
            <person name="de Melo N.F."/>
            <person name="da Silva R.H."/>
            <person name="de Melo A.L.T.M."/>
            <person name="Pandolfi V."/>
            <person name="Bustamante F.O."/>
            <person name="Brasileiro-Vidal A.C."/>
            <person name="Benko-Iseppon A.M."/>
        </authorList>
    </citation>
    <scope>NUCLEOTIDE SEQUENCE [LARGE SCALE GENOMIC DNA]</scope>
    <source>
        <tissue evidence="1">Leaves</tissue>
    </source>
</reference>
<gene>
    <name evidence="1" type="ORF">PIB30_049480</name>
</gene>